<reference evidence="1" key="1">
    <citation type="journal article" date="2012" name="PLoS Negl. Trop. Dis.">
        <title>A systematically improved high quality genome and transcriptome of the human blood fluke Schistosoma mansoni.</title>
        <authorList>
            <person name="Protasio A.V."/>
            <person name="Tsai I.J."/>
            <person name="Babbage A."/>
            <person name="Nichol S."/>
            <person name="Hunt M."/>
            <person name="Aslett M.A."/>
            <person name="De Silva N."/>
            <person name="Velarde G.S."/>
            <person name="Anderson T.J."/>
            <person name="Clark R.C."/>
            <person name="Davidson C."/>
            <person name="Dillon G.P."/>
            <person name="Holroyd N.E."/>
            <person name="LoVerde P.T."/>
            <person name="Lloyd C."/>
            <person name="McQuillan J."/>
            <person name="Oliveira G."/>
            <person name="Otto T.D."/>
            <person name="Parker-Manuel S.J."/>
            <person name="Quail M.A."/>
            <person name="Wilson R.A."/>
            <person name="Zerlotini A."/>
            <person name="Dunne D.W."/>
            <person name="Berriman M."/>
        </authorList>
    </citation>
    <scope>NUCLEOTIDE SEQUENCE [LARGE SCALE GENOMIC DNA]</scope>
    <source>
        <strain evidence="1">Puerto Rican</strain>
    </source>
</reference>
<reference evidence="2" key="2">
    <citation type="submission" date="2018-12" db="UniProtKB">
        <authorList>
            <consortium name="WormBaseParasite"/>
        </authorList>
    </citation>
    <scope>IDENTIFICATION</scope>
    <source>
        <strain evidence="2">Puerto Rican</strain>
    </source>
</reference>
<name>A0A3Q0KV43_SCHMA</name>
<accession>A0A3Q0KV43</accession>
<dbReference type="Proteomes" id="UP000008854">
    <property type="component" value="Unassembled WGS sequence"/>
</dbReference>
<dbReference type="WBParaSite" id="Smp_204980.1">
    <property type="protein sequence ID" value="Smp_204980.1"/>
    <property type="gene ID" value="Smp_204980"/>
</dbReference>
<dbReference type="InParanoid" id="A0A3Q0KV43"/>
<sequence length="60" mass="6839">MLGRRIMGKVEIDGRTSKLRTEMENVCRVNKCIGKQLHNPLTSSKLDNIVVLHDPFSDED</sequence>
<protein>
    <submittedName>
        <fullName evidence="2">Ovule protein</fullName>
    </submittedName>
</protein>
<organism evidence="1 2">
    <name type="scientific">Schistosoma mansoni</name>
    <name type="common">Blood fluke</name>
    <dbReference type="NCBI Taxonomy" id="6183"/>
    <lineage>
        <taxon>Eukaryota</taxon>
        <taxon>Metazoa</taxon>
        <taxon>Spiralia</taxon>
        <taxon>Lophotrochozoa</taxon>
        <taxon>Platyhelminthes</taxon>
        <taxon>Trematoda</taxon>
        <taxon>Digenea</taxon>
        <taxon>Strigeidida</taxon>
        <taxon>Schistosomatoidea</taxon>
        <taxon>Schistosomatidae</taxon>
        <taxon>Schistosoma</taxon>
    </lineage>
</organism>
<proteinExistence type="predicted"/>
<evidence type="ECO:0000313" key="1">
    <source>
        <dbReference type="Proteomes" id="UP000008854"/>
    </source>
</evidence>
<dbReference type="AlphaFoldDB" id="A0A3Q0KV43"/>
<evidence type="ECO:0000313" key="2">
    <source>
        <dbReference type="WBParaSite" id="Smp_204980.1"/>
    </source>
</evidence>
<keyword evidence="1" id="KW-1185">Reference proteome</keyword>